<feature type="region of interest" description="Disordered" evidence="1">
    <location>
        <begin position="181"/>
        <end position="209"/>
    </location>
</feature>
<reference evidence="2" key="1">
    <citation type="submission" date="2021-03" db="EMBL/GenBank/DDBJ databases">
        <title>Evolutionary innovations through gain and loss of genes in the ectomycorrhizal Boletales.</title>
        <authorList>
            <person name="Wu G."/>
            <person name="Miyauchi S."/>
            <person name="Morin E."/>
            <person name="Yang Z.-L."/>
            <person name="Xu J."/>
            <person name="Martin F.M."/>
        </authorList>
    </citation>
    <scope>NUCLEOTIDE SEQUENCE</scope>
    <source>
        <strain evidence="2">BR01</strain>
    </source>
</reference>
<organism evidence="2 3">
    <name type="scientific">Boletus reticuloceps</name>
    <dbReference type="NCBI Taxonomy" id="495285"/>
    <lineage>
        <taxon>Eukaryota</taxon>
        <taxon>Fungi</taxon>
        <taxon>Dikarya</taxon>
        <taxon>Basidiomycota</taxon>
        <taxon>Agaricomycotina</taxon>
        <taxon>Agaricomycetes</taxon>
        <taxon>Agaricomycetidae</taxon>
        <taxon>Boletales</taxon>
        <taxon>Boletineae</taxon>
        <taxon>Boletaceae</taxon>
        <taxon>Boletoideae</taxon>
        <taxon>Boletus</taxon>
    </lineage>
</organism>
<gene>
    <name evidence="2" type="ORF">JVT61DRAFT_5702</name>
</gene>
<evidence type="ECO:0000313" key="2">
    <source>
        <dbReference type="EMBL" id="KAG6381296.1"/>
    </source>
</evidence>
<comment type="caution">
    <text evidence="2">The sequence shown here is derived from an EMBL/GenBank/DDBJ whole genome shotgun (WGS) entry which is preliminary data.</text>
</comment>
<sequence length="395" mass="43048">MHSGCAFRLRQVADWLGIDTYEDIASTGGLADNPHRLLNLDHSGEVFSQLVCPTMPESTSYRQRVITASLGHILISSGDNSQRATILPPLSGTLSLPDILKWIETTGTPLTFVPSIPPAMMTVALGKRRALRRLVYKTLPQIAGHVSKQPQHVLKFEIELFGPLSASTPATQDLENAADLDNMLPSDESNSSTGPISSQGSVSRSGSLSEALNNGWDSSCQVGRETYVNLMLPDRPMDMQLCIFDWDDVSSTQQPQVPSRLRREIALFVCCLPAIGGAILSVDSLTNMTDLSQPGPPSTFSHGGRAYYLHDSLSLKRSNCNADNSVEICSESIVDIQSAQKIELCQLPGSTTLGEIWWNYWRTELQTLLAACDQLSAASLPSQSKDKPRTVYLGK</sequence>
<name>A0A8I2YZI4_9AGAM</name>
<accession>A0A8I2YZI4</accession>
<dbReference type="Proteomes" id="UP000683000">
    <property type="component" value="Unassembled WGS sequence"/>
</dbReference>
<dbReference type="OrthoDB" id="3362817at2759"/>
<keyword evidence="3" id="KW-1185">Reference proteome</keyword>
<evidence type="ECO:0000256" key="1">
    <source>
        <dbReference type="SAM" id="MobiDB-lite"/>
    </source>
</evidence>
<proteinExistence type="predicted"/>
<evidence type="ECO:0000313" key="3">
    <source>
        <dbReference type="Proteomes" id="UP000683000"/>
    </source>
</evidence>
<protein>
    <submittedName>
        <fullName evidence="2">Uncharacterized protein</fullName>
    </submittedName>
</protein>
<feature type="compositionally biased region" description="Low complexity" evidence="1">
    <location>
        <begin position="194"/>
        <end position="209"/>
    </location>
</feature>
<dbReference type="AlphaFoldDB" id="A0A8I2YZI4"/>
<dbReference type="EMBL" id="JAGFBS010000002">
    <property type="protein sequence ID" value="KAG6381296.1"/>
    <property type="molecule type" value="Genomic_DNA"/>
</dbReference>